<dbReference type="InterPro" id="IPR013822">
    <property type="entry name" value="Signal_recog_particl_SRP54_hlx"/>
</dbReference>
<dbReference type="Pfam" id="PF02881">
    <property type="entry name" value="SRP54_N"/>
    <property type="match status" value="1"/>
</dbReference>
<sequence length="47" mass="5236">MLGKLEESLRGVVEKIARSNRIDEATVNAIVKDIQRAMLQADVNVKL</sequence>
<organism evidence="2">
    <name type="scientific">Candidatus Syntropharchaeum butanivorans</name>
    <dbReference type="NCBI Taxonomy" id="1839936"/>
    <lineage>
        <taxon>Archaea</taxon>
        <taxon>Methanobacteriati</taxon>
        <taxon>Methanobacteriota</taxon>
        <taxon>Stenosarchaea group</taxon>
        <taxon>Methanomicrobia</taxon>
        <taxon>Methanosarcinales</taxon>
        <taxon>ANME-2 cluster</taxon>
        <taxon>Candidatus Syntropharchaeum</taxon>
    </lineage>
</organism>
<evidence type="ECO:0000259" key="1">
    <source>
        <dbReference type="Pfam" id="PF02881"/>
    </source>
</evidence>
<accession>A0A7C0X0N2</accession>
<evidence type="ECO:0000313" key="2">
    <source>
        <dbReference type="EMBL" id="HDM36495.1"/>
    </source>
</evidence>
<dbReference type="InterPro" id="IPR036225">
    <property type="entry name" value="SRP/SRP_N"/>
</dbReference>
<comment type="caution">
    <text evidence="2">The sequence shown here is derived from an EMBL/GenBank/DDBJ whole genome shotgun (WGS) entry which is preliminary data.</text>
</comment>
<feature type="domain" description="Signal recognition particle SRP54 helical bundle" evidence="1">
    <location>
        <begin position="5"/>
        <end position="47"/>
    </location>
</feature>
<dbReference type="InterPro" id="IPR042101">
    <property type="entry name" value="SRP54_N_sf"/>
</dbReference>
<name>A0A7C0X0N2_9EURY</name>
<dbReference type="GO" id="GO:0005525">
    <property type="term" value="F:GTP binding"/>
    <property type="evidence" value="ECO:0007669"/>
    <property type="project" value="InterPro"/>
</dbReference>
<dbReference type="GO" id="GO:0016787">
    <property type="term" value="F:hydrolase activity"/>
    <property type="evidence" value="ECO:0007669"/>
    <property type="project" value="UniProtKB-KW"/>
</dbReference>
<proteinExistence type="predicted"/>
<dbReference type="GO" id="GO:0006614">
    <property type="term" value="P:SRP-dependent cotranslational protein targeting to membrane"/>
    <property type="evidence" value="ECO:0007669"/>
    <property type="project" value="InterPro"/>
</dbReference>
<feature type="non-terminal residue" evidence="2">
    <location>
        <position position="47"/>
    </location>
</feature>
<protein>
    <submittedName>
        <fullName evidence="2">Signal recognition particle protein Srp19</fullName>
    </submittedName>
</protein>
<gene>
    <name evidence="2" type="ORF">ENG09_04510</name>
</gene>
<dbReference type="EMBL" id="DQZR01000194">
    <property type="protein sequence ID" value="HDM36495.1"/>
    <property type="molecule type" value="Genomic_DNA"/>
</dbReference>
<dbReference type="Gene3D" id="1.20.120.140">
    <property type="entry name" value="Signal recognition particle SRP54, nucleotide-binding domain"/>
    <property type="match status" value="1"/>
</dbReference>
<reference evidence="2" key="1">
    <citation type="journal article" date="2020" name="mSystems">
        <title>Genome- and Community-Level Interaction Insights into Carbon Utilization and Element Cycling Functions of Hydrothermarchaeota in Hydrothermal Sediment.</title>
        <authorList>
            <person name="Zhou Z."/>
            <person name="Liu Y."/>
            <person name="Xu W."/>
            <person name="Pan J."/>
            <person name="Luo Z.H."/>
            <person name="Li M."/>
        </authorList>
    </citation>
    <scope>NUCLEOTIDE SEQUENCE [LARGE SCALE GENOMIC DNA]</scope>
    <source>
        <strain evidence="2">HyVt-185</strain>
    </source>
</reference>
<dbReference type="Proteomes" id="UP000885863">
    <property type="component" value="Unassembled WGS sequence"/>
</dbReference>
<dbReference type="SUPFAM" id="SSF47364">
    <property type="entry name" value="Domain of the SRP/SRP receptor G-proteins"/>
    <property type="match status" value="1"/>
</dbReference>
<dbReference type="AlphaFoldDB" id="A0A7C0X0N2"/>